<protein>
    <submittedName>
        <fullName evidence="3">ABC transporter substrate-binding protein</fullName>
    </submittedName>
</protein>
<dbReference type="PANTHER" id="PTHR30535">
    <property type="entry name" value="VITAMIN B12-BINDING PROTEIN"/>
    <property type="match status" value="1"/>
</dbReference>
<dbReference type="SUPFAM" id="SSF53807">
    <property type="entry name" value="Helical backbone' metal receptor"/>
    <property type="match status" value="1"/>
</dbReference>
<sequence length="270" mass="29479">MVVGQNLAELMIAFGLEDRIVGVGYLDGADSYYREELAELPHLTDQVPSAEAVMALDPDVILSMSFAMTDENLGSVPTWNARGVSVITADNYTIGRDLDTYFADIRNLGAAFDVSDRTDAYIAREKKTLEDIGSLTRSAKDTPRVLLVASGGANKLTYNYYSPSLGLVDEMVRAAGGTYVEVSKDAYAEMSAETIISVDPDVIVMTQFQKAGAEAEKDRLLGDDRLRDVTAISRGRVMLLDYSTSVRGTPHLGELTRRLAEFLHPEAGHR</sequence>
<evidence type="ECO:0000313" key="4">
    <source>
        <dbReference type="Proteomes" id="UP000677875"/>
    </source>
</evidence>
<dbReference type="PANTHER" id="PTHR30535:SF34">
    <property type="entry name" value="MOLYBDATE-BINDING PROTEIN MOLA"/>
    <property type="match status" value="1"/>
</dbReference>
<evidence type="ECO:0000259" key="2">
    <source>
        <dbReference type="PROSITE" id="PS50983"/>
    </source>
</evidence>
<gene>
    <name evidence="3" type="ORF">J5Y05_10060</name>
</gene>
<dbReference type="EMBL" id="JAGPNL010000002">
    <property type="protein sequence ID" value="MBQ0826852.1"/>
    <property type="molecule type" value="Genomic_DNA"/>
</dbReference>
<dbReference type="Pfam" id="PF01497">
    <property type="entry name" value="Peripla_BP_2"/>
    <property type="match status" value="1"/>
</dbReference>
<keyword evidence="4" id="KW-1185">Reference proteome</keyword>
<comment type="similarity">
    <text evidence="1">Belongs to the bacterial solute-binding protein 8 family.</text>
</comment>
<dbReference type="GO" id="GO:0071281">
    <property type="term" value="P:cellular response to iron ion"/>
    <property type="evidence" value="ECO:0007669"/>
    <property type="project" value="TreeGrafter"/>
</dbReference>
<dbReference type="Gene3D" id="3.40.50.1980">
    <property type="entry name" value="Nitrogenase molybdenum iron protein domain"/>
    <property type="match status" value="2"/>
</dbReference>
<dbReference type="AlphaFoldDB" id="A0A940XG54"/>
<evidence type="ECO:0000256" key="1">
    <source>
        <dbReference type="ARBA" id="ARBA00008814"/>
    </source>
</evidence>
<dbReference type="InterPro" id="IPR050902">
    <property type="entry name" value="ABC_Transporter_SBP"/>
</dbReference>
<name>A0A940XG54_9ACTN</name>
<dbReference type="Proteomes" id="UP000677875">
    <property type="component" value="Unassembled WGS sequence"/>
</dbReference>
<feature type="domain" description="Fe/B12 periplasmic-binding" evidence="2">
    <location>
        <begin position="1"/>
        <end position="267"/>
    </location>
</feature>
<proteinExistence type="inferred from homology"/>
<dbReference type="PROSITE" id="PS50983">
    <property type="entry name" value="FE_B12_PBP"/>
    <property type="match status" value="1"/>
</dbReference>
<evidence type="ECO:0000313" key="3">
    <source>
        <dbReference type="EMBL" id="MBQ0826852.1"/>
    </source>
</evidence>
<accession>A0A940XG54</accession>
<reference evidence="3" key="1">
    <citation type="submission" date="2021-04" db="EMBL/GenBank/DDBJ databases">
        <title>Genome seq and assembly of Streptomyces sp. RG38.</title>
        <authorList>
            <person name="Chhetri G."/>
        </authorList>
    </citation>
    <scope>NUCLEOTIDE SEQUENCE</scope>
    <source>
        <strain evidence="3">RG38</strain>
    </source>
</reference>
<dbReference type="InterPro" id="IPR002491">
    <property type="entry name" value="ABC_transptr_periplasmic_BD"/>
</dbReference>
<organism evidence="3 4">
    <name type="scientific">Streptomyces tagetis</name>
    <dbReference type="NCBI Taxonomy" id="2820809"/>
    <lineage>
        <taxon>Bacteria</taxon>
        <taxon>Bacillati</taxon>
        <taxon>Actinomycetota</taxon>
        <taxon>Actinomycetes</taxon>
        <taxon>Kitasatosporales</taxon>
        <taxon>Streptomycetaceae</taxon>
        <taxon>Streptomyces</taxon>
    </lineage>
</organism>
<comment type="caution">
    <text evidence="3">The sequence shown here is derived from an EMBL/GenBank/DDBJ whole genome shotgun (WGS) entry which is preliminary data.</text>
</comment>